<dbReference type="SUPFAM" id="SSF47323">
    <property type="entry name" value="Anticodon-binding domain of a subclass of class I aminoacyl-tRNA synthetases"/>
    <property type="match status" value="1"/>
</dbReference>
<evidence type="ECO:0000256" key="3">
    <source>
        <dbReference type="ARBA" id="ARBA00022598"/>
    </source>
</evidence>
<evidence type="ECO:0000259" key="11">
    <source>
        <dbReference type="Pfam" id="PF00133"/>
    </source>
</evidence>
<dbReference type="FunFam" id="3.40.50.620:FF:000042">
    <property type="entry name" value="Isoleucine--tRNA ligase"/>
    <property type="match status" value="1"/>
</dbReference>
<evidence type="ECO:0000259" key="12">
    <source>
        <dbReference type="Pfam" id="PF08264"/>
    </source>
</evidence>
<name>A0A2A6LW22_RHIFR</name>
<keyword evidence="5 10" id="KW-0067">ATP-binding</keyword>
<evidence type="ECO:0000256" key="10">
    <source>
        <dbReference type="HAMAP-Rule" id="MF_02002"/>
    </source>
</evidence>
<organism evidence="14 15">
    <name type="scientific">Rhizobium fredii</name>
    <name type="common">Sinorhizobium fredii</name>
    <dbReference type="NCBI Taxonomy" id="380"/>
    <lineage>
        <taxon>Bacteria</taxon>
        <taxon>Pseudomonadati</taxon>
        <taxon>Pseudomonadota</taxon>
        <taxon>Alphaproteobacteria</taxon>
        <taxon>Hyphomicrobiales</taxon>
        <taxon>Rhizobiaceae</taxon>
        <taxon>Sinorhizobium/Ensifer group</taxon>
        <taxon>Sinorhizobium</taxon>
    </lineage>
</organism>
<dbReference type="GO" id="GO:0005524">
    <property type="term" value="F:ATP binding"/>
    <property type="evidence" value="ECO:0007669"/>
    <property type="project" value="UniProtKB-UniRule"/>
</dbReference>
<dbReference type="EMBL" id="NWTC01000014">
    <property type="protein sequence ID" value="PDT46412.1"/>
    <property type="molecule type" value="Genomic_DNA"/>
</dbReference>
<evidence type="ECO:0000256" key="7">
    <source>
        <dbReference type="ARBA" id="ARBA00023146"/>
    </source>
</evidence>
<evidence type="ECO:0000256" key="6">
    <source>
        <dbReference type="ARBA" id="ARBA00022917"/>
    </source>
</evidence>
<dbReference type="EC" id="6.1.1.5" evidence="10"/>
<dbReference type="PANTHER" id="PTHR42765">
    <property type="entry name" value="SOLEUCYL-TRNA SYNTHETASE"/>
    <property type="match status" value="1"/>
</dbReference>
<evidence type="ECO:0000313" key="15">
    <source>
        <dbReference type="Proteomes" id="UP000220353"/>
    </source>
</evidence>
<dbReference type="PANTHER" id="PTHR42765:SF1">
    <property type="entry name" value="ISOLEUCINE--TRNA LIGASE, MITOCHONDRIAL"/>
    <property type="match status" value="1"/>
</dbReference>
<feature type="binding site" evidence="10">
    <location>
        <position position="602"/>
    </location>
    <ligand>
        <name>L-isoleucyl-5'-AMP</name>
        <dbReference type="ChEBI" id="CHEBI:178002"/>
    </ligand>
</feature>
<dbReference type="GO" id="GO:0006428">
    <property type="term" value="P:isoleucyl-tRNA aminoacylation"/>
    <property type="evidence" value="ECO:0007669"/>
    <property type="project" value="UniProtKB-UniRule"/>
</dbReference>
<dbReference type="InterPro" id="IPR050081">
    <property type="entry name" value="Ile-tRNA_ligase"/>
</dbReference>
<evidence type="ECO:0000256" key="5">
    <source>
        <dbReference type="ARBA" id="ARBA00022840"/>
    </source>
</evidence>
<comment type="subcellular location">
    <subcellularLocation>
        <location evidence="10">Cytoplasm</location>
    </subcellularLocation>
</comment>
<dbReference type="InterPro" id="IPR001412">
    <property type="entry name" value="aa-tRNA-synth_I_CS"/>
</dbReference>
<sequence length="969" mass="108751">MTETAEKIDYSSTLYLPQTEFPMRAGLPQKEPETVARWQKMELYKKLRASAAGREKFVLHDGPPYANGNIHIGHALNKILKDVINRSFQMRGFDANYVPGWDCHGLPIEWKIEEKYREKGRNKDDVPVNEFRRECREFASGWIEVQTEEFKRLGIEGDFEKPYTTMNFHAEARIAGELIKIAKAGQLYRGSKPVMWSVVERTALAEAEVEYADVESDMIWVKFPVTEGPDALAGAFVVIWTTTPWTIPGNRAVAYSSRYAYGLYEVATAENDFGPQPGEKLIFAKRLAEESAAKAKVTFNFVRDIEAGELGAITCAHPLHGLGGGYAFHVPLLDGDHVTDDAGTGFVHTAPGHGREDFDAWMDSARALEARGISSAIPFTVDDAGYFTADAPGFGPDAEGGAGRVIDDKGKKGDANDRVIKALIARHALFARGRLKHSYPHSWRSKKPVIFRNTPQWFVYMDKDFGDGTTLRSRALNAIDETRFVPGAGQNRLRAMIEQRPDWVLSRQRAWGVPIAIFADDDGRILVDEEVNARILEAFEKEGADAWFAEGAKERFLGSDHDHARWHQVMDILDVWFDSGSTHTFTLEDRPDLKWPADVYLEGSDQHRGWFHSSLLESCATRGRAPYNAVVTHGFTMDEKGEKMSKSKGNTVTPQEVMKDAGADILRLWVMTTDYWEDQRLGKTIIQTNIDAYRKLRNTVRWMLGTLAHDKGETVAVSDMPELEQLMLHRLAELDRLVREGYDAFDFKRIARALIDFSNVELSAFYFDIRKDALYCDAPSSLRRRAALHVIRTLFDCLVTWLAPMLPFTAEEAWLSRNPEAVSVHVEQFPAVPAEWRNDALAEKWRKIREVRKVVTGALEIERKDKRIGSSLEAAPIVHIADPDLRAALDGQDFAEICITSAIEIDGAEGPAGAFTLPEVAKVGVVPKLAEGRKCARSWRITTDIGSDPLYPDVSARDAAALRELGFKP</sequence>
<dbReference type="InterPro" id="IPR002301">
    <property type="entry name" value="Ile-tRNA-ligase"/>
</dbReference>
<dbReference type="Pfam" id="PF08264">
    <property type="entry name" value="Anticodon_1"/>
    <property type="match status" value="1"/>
</dbReference>
<dbReference type="RefSeq" id="WP_037399600.1">
    <property type="nucleotide sequence ID" value="NZ_BJNI01000036.1"/>
</dbReference>
<dbReference type="NCBIfam" id="TIGR00392">
    <property type="entry name" value="ileS"/>
    <property type="match status" value="1"/>
</dbReference>
<dbReference type="Proteomes" id="UP000466694">
    <property type="component" value="Unassembled WGS sequence"/>
</dbReference>
<comment type="caution">
    <text evidence="10">Lacks conserved residue(s) required for the propagation of feature annotation.</text>
</comment>
<accession>A0A2A6LW22</accession>
<comment type="subunit">
    <text evidence="10">Monomer.</text>
</comment>
<keyword evidence="4 10" id="KW-0547">Nucleotide-binding</keyword>
<dbReference type="InterPro" id="IPR009008">
    <property type="entry name" value="Val/Leu/Ile-tRNA-synth_edit"/>
</dbReference>
<dbReference type="Gene3D" id="1.10.10.830">
    <property type="entry name" value="Ile-tRNA synthetase CP2 domain-like"/>
    <property type="match status" value="1"/>
</dbReference>
<dbReference type="InterPro" id="IPR014729">
    <property type="entry name" value="Rossmann-like_a/b/a_fold"/>
</dbReference>
<dbReference type="AlphaFoldDB" id="A0A2A6LW22"/>
<dbReference type="InterPro" id="IPR002300">
    <property type="entry name" value="aa-tRNA-synth_Ia"/>
</dbReference>
<dbReference type="GO" id="GO:0002161">
    <property type="term" value="F:aminoacyl-tRNA deacylase activity"/>
    <property type="evidence" value="ECO:0007669"/>
    <property type="project" value="InterPro"/>
</dbReference>
<proteinExistence type="inferred from homology"/>
<feature type="short sequence motif" description="'HIGH' region" evidence="10">
    <location>
        <begin position="64"/>
        <end position="74"/>
    </location>
</feature>
<evidence type="ECO:0000313" key="13">
    <source>
        <dbReference type="EMBL" id="MQX10600.1"/>
    </source>
</evidence>
<evidence type="ECO:0000256" key="9">
    <source>
        <dbReference type="ARBA" id="ARBA00048359"/>
    </source>
</evidence>
<evidence type="ECO:0000256" key="2">
    <source>
        <dbReference type="ARBA" id="ARBA00022490"/>
    </source>
</evidence>
<gene>
    <name evidence="10" type="primary">ileS</name>
    <name evidence="14" type="ORF">CO661_18650</name>
    <name evidence="13" type="ORF">GHK48_20580</name>
</gene>
<dbReference type="Gene3D" id="3.40.50.620">
    <property type="entry name" value="HUPs"/>
    <property type="match status" value="2"/>
</dbReference>
<dbReference type="GO" id="GO:0000049">
    <property type="term" value="F:tRNA binding"/>
    <property type="evidence" value="ECO:0007669"/>
    <property type="project" value="InterPro"/>
</dbReference>
<dbReference type="InterPro" id="IPR009080">
    <property type="entry name" value="tRNAsynth_Ia_anticodon-bd"/>
</dbReference>
<dbReference type="PRINTS" id="PR00984">
    <property type="entry name" value="TRNASYNTHILE"/>
</dbReference>
<dbReference type="InterPro" id="IPR033708">
    <property type="entry name" value="Anticodon_Ile_BEm"/>
</dbReference>
<comment type="similarity">
    <text evidence="1 10">Belongs to the class-I aminoacyl-tRNA synthetase family. IleS type 1 subfamily.</text>
</comment>
<keyword evidence="2 10" id="KW-0963">Cytoplasm</keyword>
<evidence type="ECO:0000313" key="14">
    <source>
        <dbReference type="EMBL" id="PDT46412.1"/>
    </source>
</evidence>
<dbReference type="Gene3D" id="3.90.740.10">
    <property type="entry name" value="Valyl/Leucyl/Isoleucyl-tRNA synthetase, editing domain"/>
    <property type="match status" value="1"/>
</dbReference>
<feature type="domain" description="Aminoacyl-tRNA synthetase class Ia" evidence="11">
    <location>
        <begin position="35"/>
        <end position="680"/>
    </location>
</feature>
<keyword evidence="7 10" id="KW-0030">Aminoacyl-tRNA synthetase</keyword>
<feature type="domain" description="Methionyl/Valyl/Leucyl/Isoleucyl-tRNA synthetase anticodon-binding" evidence="12">
    <location>
        <begin position="725"/>
        <end position="874"/>
    </location>
</feature>
<dbReference type="Pfam" id="PF00133">
    <property type="entry name" value="tRNA-synt_1"/>
    <property type="match status" value="1"/>
</dbReference>
<dbReference type="Gene3D" id="1.10.730.20">
    <property type="match status" value="1"/>
</dbReference>
<dbReference type="PROSITE" id="PS00178">
    <property type="entry name" value="AA_TRNA_LIGASE_I"/>
    <property type="match status" value="1"/>
</dbReference>
<dbReference type="SUPFAM" id="SSF50677">
    <property type="entry name" value="ValRS/IleRS/LeuRS editing domain"/>
    <property type="match status" value="1"/>
</dbReference>
<comment type="function">
    <text evidence="8 10">Catalyzes the attachment of isoleucine to tRNA(Ile). As IleRS can inadvertently accommodate and process structurally similar amino acids such as valine, to avoid such errors it has two additional distinct tRNA(Ile)-dependent editing activities. One activity is designated as 'pretransfer' editing and involves the hydrolysis of activated Val-AMP. The other activity is designated 'posttransfer' editing and involves deacylation of mischarged Val-tRNA(Ile).</text>
</comment>
<dbReference type="GO" id="GO:0005829">
    <property type="term" value="C:cytosol"/>
    <property type="evidence" value="ECO:0007669"/>
    <property type="project" value="TreeGrafter"/>
</dbReference>
<reference evidence="14 15" key="2">
    <citation type="submission" date="2017-09" db="EMBL/GenBank/DDBJ databases">
        <title>Comparative genomics of rhizobia isolated from Phaseolus vulgaris in China.</title>
        <authorList>
            <person name="Tong W."/>
        </authorList>
    </citation>
    <scope>NUCLEOTIDE SEQUENCE [LARGE SCALE GENOMIC DNA]</scope>
    <source>
        <strain evidence="14 15">PCH1</strain>
    </source>
</reference>
<feature type="binding site" evidence="10">
    <location>
        <position position="646"/>
    </location>
    <ligand>
        <name>ATP</name>
        <dbReference type="ChEBI" id="CHEBI:30616"/>
    </ligand>
</feature>
<protein>
    <recommendedName>
        <fullName evidence="10">Isoleucine--tRNA ligase</fullName>
        <ecNumber evidence="10">6.1.1.5</ecNumber>
    </recommendedName>
    <alternativeName>
        <fullName evidence="10">Isoleucyl-tRNA synthetase</fullName>
        <shortName evidence="10">IleRS</shortName>
    </alternativeName>
</protein>
<comment type="caution">
    <text evidence="14">The sequence shown here is derived from an EMBL/GenBank/DDBJ whole genome shotgun (WGS) entry which is preliminary data.</text>
</comment>
<dbReference type="CDD" id="cd07960">
    <property type="entry name" value="Anticodon_Ia_Ile_BEm"/>
    <property type="match status" value="1"/>
</dbReference>
<keyword evidence="6 10" id="KW-0648">Protein biosynthesis</keyword>
<evidence type="ECO:0000313" key="16">
    <source>
        <dbReference type="Proteomes" id="UP000466694"/>
    </source>
</evidence>
<feature type="short sequence motif" description="'KMSKS' region" evidence="10">
    <location>
        <begin position="643"/>
        <end position="647"/>
    </location>
</feature>
<dbReference type="HAMAP" id="MF_02002">
    <property type="entry name" value="Ile_tRNA_synth_type1"/>
    <property type="match status" value="1"/>
</dbReference>
<reference evidence="13 16" key="1">
    <citation type="journal article" date="2013" name="Genome Biol.">
        <title>Comparative genomics of the core and accessory genomes of 48 Sinorhizobium strains comprising five genospecies.</title>
        <authorList>
            <person name="Sugawara M."/>
            <person name="Epstein B."/>
            <person name="Badgley B.D."/>
            <person name="Unno T."/>
            <person name="Xu L."/>
            <person name="Reese J."/>
            <person name="Gyaneshwar P."/>
            <person name="Denny R."/>
            <person name="Mudge J."/>
            <person name="Bharti A.K."/>
            <person name="Farmer A.D."/>
            <person name="May G.D."/>
            <person name="Woodward J.E."/>
            <person name="Medigue C."/>
            <person name="Vallenet D."/>
            <person name="Lajus A."/>
            <person name="Rouy Z."/>
            <person name="Martinez-Vaz B."/>
            <person name="Tiffin P."/>
            <person name="Young N.D."/>
            <person name="Sadowsky M.J."/>
        </authorList>
    </citation>
    <scope>NUCLEOTIDE SEQUENCE [LARGE SCALE GENOMIC DNA]</scope>
    <source>
        <strain evidence="13 16">USDA205</strain>
    </source>
</reference>
<evidence type="ECO:0000256" key="8">
    <source>
        <dbReference type="ARBA" id="ARBA00025217"/>
    </source>
</evidence>
<reference evidence="13" key="3">
    <citation type="submission" date="2019-10" db="EMBL/GenBank/DDBJ databases">
        <authorList>
            <person name="Sugawara M."/>
            <person name="Epstein B."/>
            <person name="Badgley B."/>
            <person name="Unno T."/>
            <person name="Xu L."/>
            <person name="Reese J."/>
            <person name="Gyaneshwar P."/>
            <person name="Denny R."/>
            <person name="Mudege J."/>
            <person name="Bharti A."/>
            <person name="Farmer A."/>
            <person name="May G."/>
            <person name="Woodward J."/>
            <person name="Medigue C."/>
            <person name="Vallenet D."/>
            <person name="Lajus A."/>
            <person name="Rouy Z."/>
            <person name="Martinez-Vaz B."/>
            <person name="Tiffin P."/>
            <person name="Young N."/>
            <person name="Sadowsky M."/>
        </authorList>
    </citation>
    <scope>NUCLEOTIDE SEQUENCE</scope>
    <source>
        <strain evidence="13">USDA205</strain>
    </source>
</reference>
<dbReference type="InterPro" id="IPR013155">
    <property type="entry name" value="M/V/L/I-tRNA-synth_anticd-bd"/>
</dbReference>
<dbReference type="GO" id="GO:0004822">
    <property type="term" value="F:isoleucine-tRNA ligase activity"/>
    <property type="evidence" value="ECO:0007669"/>
    <property type="project" value="UniProtKB-UniRule"/>
</dbReference>
<dbReference type="SUPFAM" id="SSF52374">
    <property type="entry name" value="Nucleotidylyl transferase"/>
    <property type="match status" value="1"/>
</dbReference>
<comment type="catalytic activity">
    <reaction evidence="9 10">
        <text>tRNA(Ile) + L-isoleucine + ATP = L-isoleucyl-tRNA(Ile) + AMP + diphosphate</text>
        <dbReference type="Rhea" id="RHEA:11060"/>
        <dbReference type="Rhea" id="RHEA-COMP:9666"/>
        <dbReference type="Rhea" id="RHEA-COMP:9695"/>
        <dbReference type="ChEBI" id="CHEBI:30616"/>
        <dbReference type="ChEBI" id="CHEBI:33019"/>
        <dbReference type="ChEBI" id="CHEBI:58045"/>
        <dbReference type="ChEBI" id="CHEBI:78442"/>
        <dbReference type="ChEBI" id="CHEBI:78528"/>
        <dbReference type="ChEBI" id="CHEBI:456215"/>
        <dbReference type="EC" id="6.1.1.5"/>
    </reaction>
</comment>
<dbReference type="EMBL" id="WISZ01000154">
    <property type="protein sequence ID" value="MQX10600.1"/>
    <property type="molecule type" value="Genomic_DNA"/>
</dbReference>
<dbReference type="Proteomes" id="UP000220353">
    <property type="component" value="Unassembled WGS sequence"/>
</dbReference>
<evidence type="ECO:0000256" key="1">
    <source>
        <dbReference type="ARBA" id="ARBA00006887"/>
    </source>
</evidence>
<comment type="domain">
    <text evidence="10">IleRS has two distinct active sites: one for aminoacylation and one for editing. The misactivated valine is translocated from the active site to the editing site, which sterically excludes the correctly activated isoleucine. The single editing site contains two valyl binding pockets, one specific for each substrate (Val-AMP or Val-tRNA(Ile)).</text>
</comment>
<evidence type="ECO:0000256" key="4">
    <source>
        <dbReference type="ARBA" id="ARBA00022741"/>
    </source>
</evidence>
<keyword evidence="3 10" id="KW-0436">Ligase</keyword>
<dbReference type="GeneID" id="48971973"/>
<dbReference type="InterPro" id="IPR023585">
    <property type="entry name" value="Ile-tRNA-ligase_type1"/>
</dbReference>